<dbReference type="PROSITE" id="PS01225">
    <property type="entry name" value="CTCK_2"/>
    <property type="match status" value="1"/>
</dbReference>
<dbReference type="InterPro" id="IPR050780">
    <property type="entry name" value="Mucin_vWF_Thrombospondin_sf"/>
</dbReference>
<dbReference type="SMART" id="SM00216">
    <property type="entry name" value="VWD"/>
    <property type="match status" value="4"/>
</dbReference>
<feature type="disulfide bond" evidence="8">
    <location>
        <begin position="73"/>
        <end position="83"/>
    </location>
</feature>
<evidence type="ECO:0000313" key="13">
    <source>
        <dbReference type="Proteomes" id="UP001652622"/>
    </source>
</evidence>
<dbReference type="InterPro" id="IPR036195">
    <property type="entry name" value="AbfB_ABD_sf"/>
</dbReference>
<dbReference type="PANTHER" id="PTHR11339:SF225">
    <property type="entry name" value="OTOGELIN-LIKE PROTEIN"/>
    <property type="match status" value="1"/>
</dbReference>
<dbReference type="Pfam" id="PF08742">
    <property type="entry name" value="C8"/>
    <property type="match status" value="4"/>
</dbReference>
<dbReference type="SMART" id="SM00041">
    <property type="entry name" value="CT"/>
    <property type="match status" value="1"/>
</dbReference>
<dbReference type="Pfam" id="PF00094">
    <property type="entry name" value="VWD"/>
    <property type="match status" value="4"/>
</dbReference>
<gene>
    <name evidence="14" type="primary">OTOGL</name>
</gene>
<dbReference type="Proteomes" id="UP001652622">
    <property type="component" value="Unplaced"/>
</dbReference>
<keyword evidence="8" id="KW-0245">EGF-like domain</keyword>
<dbReference type="InterPro" id="IPR002919">
    <property type="entry name" value="TIL_dom"/>
</dbReference>
<dbReference type="SMART" id="SM00832">
    <property type="entry name" value="C8"/>
    <property type="match status" value="4"/>
</dbReference>
<evidence type="ECO:0000256" key="6">
    <source>
        <dbReference type="ARBA" id="ARBA00061260"/>
    </source>
</evidence>
<dbReference type="Pfam" id="PF25960">
    <property type="entry name" value="Fn1-VW_OTOGL"/>
    <property type="match status" value="1"/>
</dbReference>
<dbReference type="Gene3D" id="2.80.10.50">
    <property type="match status" value="1"/>
</dbReference>
<keyword evidence="5" id="KW-0325">Glycoprotein</keyword>
<feature type="domain" description="CTCK" evidence="10">
    <location>
        <begin position="3006"/>
        <end position="3091"/>
    </location>
</feature>
<evidence type="ECO:0000313" key="14">
    <source>
        <dbReference type="RefSeq" id="XP_060550815.1"/>
    </source>
</evidence>
<feature type="domain" description="VWFD" evidence="12">
    <location>
        <begin position="473"/>
        <end position="647"/>
    </location>
</feature>
<dbReference type="InterPro" id="IPR000742">
    <property type="entry name" value="EGF"/>
</dbReference>
<dbReference type="SUPFAM" id="SSF110221">
    <property type="entry name" value="AbfB domain"/>
    <property type="match status" value="1"/>
</dbReference>
<dbReference type="SUPFAM" id="SSF57567">
    <property type="entry name" value="Serine protease inhibitors"/>
    <property type="match status" value="4"/>
</dbReference>
<keyword evidence="9" id="KW-1133">Transmembrane helix</keyword>
<name>A0ABM3ZR19_PANGU</name>
<comment type="caution">
    <text evidence="8">Lacks conserved residue(s) required for the propagation of feature annotation.</text>
</comment>
<dbReference type="Gene3D" id="2.10.25.10">
    <property type="entry name" value="Laminin"/>
    <property type="match status" value="4"/>
</dbReference>
<accession>A0ABM3ZR19</accession>
<evidence type="ECO:0000256" key="3">
    <source>
        <dbReference type="ARBA" id="ARBA00022737"/>
    </source>
</evidence>
<keyword evidence="2" id="KW-0964">Secreted</keyword>
<dbReference type="Pfam" id="PF25962">
    <property type="entry name" value="TIL_OTOGL_Mucin"/>
    <property type="match status" value="1"/>
</dbReference>
<keyword evidence="4 8" id="KW-1015">Disulfide bond</keyword>
<sequence length="3091" mass="343255">MNVVRKINFMILWHILGVHILFLTFKGFSLFSSRNEFTVVPQKGDLLAAETTVVSSDLHDVFSQDQNSSRASCSQDCLNGAVCTKTGVCDCETFQAQGQRCQIIPNTGKDRGGICKSWGQYHFETFDGIYYYFPGNCSYIFVKDCSDPEPQYTVWINNSPHCAGSVYSCSRSISLFFSNQDEIHISGHTVRKGRIRLSLPQTIGNIFIEKLANYILVKTTFGFSLAWDGNSGIYIKLTEEHKGKTCGLCGNYNNNTSDDLVLQSSDYKEDVAKFANSWAVQIPDDATCVAIASSFPSPCNIDTESYESIYFKCQILLQFPFLSCHQSVDPYPYISSCMNDLCRKDDDETYCRAVTEYARSCSHAGYPIRDWRDDFPACTDNCEDTFIHRDCISCCPPTCTFEKDCLGSNLHCLDGCYCPDGLIMDNGTCISASDCPCVYHGTAFPVGSTIEQECSNCICMGGAWNCTEHDCPAECSIVGESHFTTFDGRHYTFLGSCQYILVKGTGKDKFTLTLQKSPCGQSIDYDCIQSLTLIFEDDISKQVTLIRGGEVQYGPFSQGFTLNGYIEVQNLSSLFVQLKTKFGLKIQFAKDGKRVYIQLRAEWKSRTMGLCGTYNGNLRDDFLSPSGMIEGTPQLHANAWKISSACHMPVNIPVVDPCNVNQQNVAYASQCDLINQELFAPCHIYISPDLYYQLCRFDACKCGRSCLCNAFAHYAYICSKHGITIDFRSHVSYCALVCRSGMLYHPCSSFCEHSCSSLSLVDACDNDCAEGCNCPEGKYFEESINFCVPMPSCRCYYKGRSFQPGEILPTPSGSCQCLNGTMKCNEAPAVPAVHSCPDGKIYYDCQSHIPGLPSAGINCELTCINIAMNFTCTPSPPCLNGCICPPGMAKHKGKCYVPDSCPCMWKDWEYMSGEVIATPCYTCICRRGIFNCTYYPCPAVCTVYGDRHYYTFDGLEYDYLSDCQIYLIKSVDSSNLSLIVQNKKCFDNDIVCSKDMLLTIGDSEIFFSESLDIEGMLRRHGDKSKYQVWKAGYYVAIHFPEEELTVLWDRKTTMHIKVGARWKGKLAGLCGNFDKFTSNDLTTSNNMEVKNAQIFGESWAIGQCASPNETNKQCEVHQSKFPYAKKECSVLYSDIFASCRNVIDVTSFVKNCHTDTCNCNLGGDCECLCTSIAAYAHKCCQQGAVIHWRSPSLCPYDCDYHNQELGKGPYILASYGQNDTVIGINVNSKKVFPLSRNNLQEKVYYNFMLTPGLYKDKILSSSLISLECAERPNYFLYVHNDNSILLAQWDASLSFRRRTTFIHHQGLWISSYSTFELHSKRGFFLTLSTLAVKISKFDGSEEFKSLSSFSIEELHSAIPYRRMCEWRYEPCTSPCVKTCNDPEGTACKFLPPVEGCLPYCPKAMILDEVTLKCVYPEDCIAVKPTESSFGTKPDRTNPTILSSQITNISKTFSQMPITLVIEETEPTYVNLSTKITTELTTAKDAYSIMVSHSSMHLPDLSPGSELFSEDSYNTTTPPILLRSLSTTFPPTYEAPMVSVKTISYNKTYNFSSSSNPAPTAIPSVTASPLITKPSTLLEVEVPSSVVARTLPTSTTLTDLPLTQTFAITSGISSYLSTFTTTMHPVPVSIATSRVTSFASNPLHSTSDSDSVTIQSDSKLINKTLTPGSVSSQKASLTSSEHIASLTTKHFSTVADVVNKTTSVVTQSPIKSSFSLLITHTTSTLMPRRITSQRPKGTGEVTLISKSFHLRPSTVSLLAVLQSTKSLETSSVSAESKHVWHAESSSIPTDFITLSEFADTKTPSSIPIKISQDEAQITYEPFGSYPESEISSTVKGVDTFTTSSSETSFKMLPTRTSTPQISVTASHSGSLSTVPITSAVVPTSTDIKMSAILLNDDLSSTNSTLIANLSTTHTLSSVSLTTFDDSAMYLGTRRPSLTSSVDRRTLCSLTAVQSAEPAMESALTLGKLWNITSTPQDIIEKYSTIPSEKLLVSSAGTIAPHKISEITKFSPISFDFHTTTTSIPVPAVSQAPIHVPNVTVFTPKPCKDSLQTMPLEMDKVSDWVETAITQTSKFQNRTSILYALKSNKTSEENITTYARTEKPSLLPVQMTVSASQSSTTSVKPVSFSEVTDITFDWSRIPSTKSYYSVTKPEEVSIISSQNFTITDSSQVSAKLVETQPTEAEVKMMTTKSDEHTSFGTIIHTLVSVTSSECTPRYLDPIDKCSQFICINMEWMLYNLSRNCHKNVEKPDCGFRGMPVQKNSDSCCPEWECPCQCSILSELSIITFDGNNVALYKVASYILVKLPTEIIAAHIEKCPANQSANSIRKLVPAGSASGLCFKKLNVTIPPYAVLINRLARKVIVNSIIQPLPFLQDGIYIQDTGAMYVINTPAGVNIKWAHVTGIMDIQYGFNSNVSTKTEGLCGVCNGDPADDLKMQNRTIITNMEEVEIFIKSWQIEKSFDVTTRRPVRNCTEDNCTYCMELLQKWVFAPCHKKVSPQDFCEKMWINNTYFENYECDALSAYVALCNKHNICIKWRTPDYCWLACPDGKEYQPCVQPCDAKTCLNKWFYEESSCSYLREDCVCKKGTILHRTNSDLCIPEEKCVCTDNEGHPHSVGEIWIGSNKGCCMYKCMENGNIIDTEPECDKQPSPMCDREAEVIVSVIEEQTCCPKNICECNMTLCSPIIPVCKRTEKLTVRYTPFSCCPQYQCECDMSACPNVTRPECREDQFIVEVKLDNTCCFSYLCVCESCIEPIPECNEEELLAVDLSTAHYCCPHYHCICEENLCPSPLLNCSADMKLFKKRVPGQCCPDWNCECDCENGTVPSCKLGEVRKISANASTTCGCPHYICEKENVCVFREVTVLNPGQTLIQYLDGELYYMAKCSEERDPNSGFHTMNLAVVNCSQKCEAHQVHSPSDDQHSCGSCISVSCPFYTDNGTLEIYEEGSTWDSNCTKYKCAKIGVETVVLDSSVFCPPFNETECVKNGGSVQTYHNGCCKTCKRDERICQKIMVRTTVRKEDCISQSPISVASCDGKCPSATIFNVNVDSHLRFCKCCRENGVQNRTVPLYCSGNGTEILYVMQEPTDCSCQWN</sequence>
<dbReference type="Pfam" id="PF01826">
    <property type="entry name" value="TIL"/>
    <property type="match status" value="1"/>
</dbReference>
<dbReference type="InterPro" id="IPR006207">
    <property type="entry name" value="Cys_knot_C"/>
</dbReference>
<dbReference type="InterPro" id="IPR014853">
    <property type="entry name" value="VWF/SSPO/ZAN-like_Cys-rich_dom"/>
</dbReference>
<evidence type="ECO:0000256" key="1">
    <source>
        <dbReference type="ARBA" id="ARBA00004613"/>
    </source>
</evidence>
<evidence type="ECO:0000256" key="5">
    <source>
        <dbReference type="ARBA" id="ARBA00023180"/>
    </source>
</evidence>
<keyword evidence="9" id="KW-0812">Transmembrane</keyword>
<dbReference type="InterPro" id="IPR001007">
    <property type="entry name" value="VWF_dom"/>
</dbReference>
<dbReference type="GeneID" id="117655672"/>
<feature type="domain" description="EGF-like" evidence="11">
    <location>
        <begin position="69"/>
        <end position="102"/>
    </location>
</feature>
<dbReference type="PROSITE" id="PS51233">
    <property type="entry name" value="VWFD"/>
    <property type="match status" value="4"/>
</dbReference>
<evidence type="ECO:0000256" key="4">
    <source>
        <dbReference type="ARBA" id="ARBA00023157"/>
    </source>
</evidence>
<feature type="domain" description="VWFD" evidence="12">
    <location>
        <begin position="113"/>
        <end position="289"/>
    </location>
</feature>
<evidence type="ECO:0000256" key="2">
    <source>
        <dbReference type="ARBA" id="ARBA00022525"/>
    </source>
</evidence>
<protein>
    <submittedName>
        <fullName evidence="14">Otogelin-like protein</fullName>
    </submittedName>
</protein>
<dbReference type="InterPro" id="IPR058753">
    <property type="entry name" value="TIL_OTOGL_Mucin"/>
</dbReference>
<dbReference type="InterPro" id="IPR007934">
    <property type="entry name" value="AbfB_ABD"/>
</dbReference>
<comment type="subcellular location">
    <subcellularLocation>
        <location evidence="1">Secreted</location>
    </subcellularLocation>
</comment>
<dbReference type="Pfam" id="PF25961">
    <property type="entry name" value="OTOGL_N"/>
    <property type="match status" value="1"/>
</dbReference>
<dbReference type="Pfam" id="PF05270">
    <property type="entry name" value="AbfB"/>
    <property type="match status" value="1"/>
</dbReference>
<feature type="disulfide bond" evidence="7">
    <location>
        <begin position="3020"/>
        <end position="3069"/>
    </location>
</feature>
<dbReference type="PROSITE" id="PS50026">
    <property type="entry name" value="EGF_3"/>
    <property type="match status" value="1"/>
</dbReference>
<dbReference type="CDD" id="cd19941">
    <property type="entry name" value="TIL"/>
    <property type="match status" value="5"/>
</dbReference>
<keyword evidence="13" id="KW-1185">Reference proteome</keyword>
<proteinExistence type="inferred from homology"/>
<dbReference type="PANTHER" id="PTHR11339">
    <property type="entry name" value="EXTRACELLULAR MATRIX GLYCOPROTEIN RELATED"/>
    <property type="match status" value="1"/>
</dbReference>
<feature type="domain" description="VWFD" evidence="12">
    <location>
        <begin position="2273"/>
        <end position="2462"/>
    </location>
</feature>
<dbReference type="SMART" id="SM00215">
    <property type="entry name" value="VWC_out"/>
    <property type="match status" value="1"/>
</dbReference>
<keyword evidence="9" id="KW-0472">Membrane</keyword>
<reference evidence="14" key="1">
    <citation type="submission" date="2025-08" db="UniProtKB">
        <authorList>
            <consortium name="RefSeq"/>
        </authorList>
    </citation>
    <scope>IDENTIFICATION</scope>
    <source>
        <tissue evidence="14">Blood</tissue>
    </source>
</reference>
<dbReference type="InterPro" id="IPR058755">
    <property type="entry name" value="Fn1-VW_OTOGL"/>
</dbReference>
<evidence type="ECO:0000256" key="7">
    <source>
        <dbReference type="PROSITE-ProRule" id="PRU00039"/>
    </source>
</evidence>
<evidence type="ECO:0000259" key="10">
    <source>
        <dbReference type="PROSITE" id="PS01225"/>
    </source>
</evidence>
<organism evidence="13 14">
    <name type="scientific">Pantherophis guttatus</name>
    <name type="common">Corn snake</name>
    <name type="synonym">Elaphe guttata</name>
    <dbReference type="NCBI Taxonomy" id="94885"/>
    <lineage>
        <taxon>Eukaryota</taxon>
        <taxon>Metazoa</taxon>
        <taxon>Chordata</taxon>
        <taxon>Craniata</taxon>
        <taxon>Vertebrata</taxon>
        <taxon>Euteleostomi</taxon>
        <taxon>Lepidosauria</taxon>
        <taxon>Squamata</taxon>
        <taxon>Bifurcata</taxon>
        <taxon>Unidentata</taxon>
        <taxon>Episquamata</taxon>
        <taxon>Toxicofera</taxon>
        <taxon>Serpentes</taxon>
        <taxon>Colubroidea</taxon>
        <taxon>Colubridae</taxon>
        <taxon>Colubrinae</taxon>
        <taxon>Pantherophis</taxon>
    </lineage>
</organism>
<evidence type="ECO:0000256" key="8">
    <source>
        <dbReference type="PROSITE-ProRule" id="PRU00076"/>
    </source>
</evidence>
<dbReference type="InterPro" id="IPR058754">
    <property type="entry name" value="OTOGL-like_N"/>
</dbReference>
<evidence type="ECO:0000259" key="11">
    <source>
        <dbReference type="PROSITE" id="PS50026"/>
    </source>
</evidence>
<keyword evidence="3" id="KW-0677">Repeat</keyword>
<dbReference type="RefSeq" id="XP_060550815.1">
    <property type="nucleotide sequence ID" value="XM_060694832.1"/>
</dbReference>
<dbReference type="InterPro" id="IPR036084">
    <property type="entry name" value="Ser_inhib-like_sf"/>
</dbReference>
<feature type="transmembrane region" description="Helical" evidence="9">
    <location>
        <begin position="7"/>
        <end position="25"/>
    </location>
</feature>
<feature type="domain" description="VWFD" evidence="12">
    <location>
        <begin position="939"/>
        <end position="1107"/>
    </location>
</feature>
<evidence type="ECO:0000259" key="12">
    <source>
        <dbReference type="PROSITE" id="PS51233"/>
    </source>
</evidence>
<evidence type="ECO:0000256" key="9">
    <source>
        <dbReference type="SAM" id="Phobius"/>
    </source>
</evidence>
<comment type="similarity">
    <text evidence="6">Belongs to the otogelin family.</text>
</comment>
<dbReference type="InterPro" id="IPR001846">
    <property type="entry name" value="VWF_type-D"/>
</dbReference>